<accession>A0A399FZ67</accession>
<evidence type="ECO:0000256" key="3">
    <source>
        <dbReference type="ARBA" id="ARBA00022617"/>
    </source>
</evidence>
<dbReference type="Pfam" id="PF04261">
    <property type="entry name" value="Dyp_perox_N"/>
    <property type="match status" value="1"/>
</dbReference>
<keyword evidence="11" id="KW-0002">3D-structure</keyword>
<keyword evidence="2 9" id="KW-0575">Peroxidase</keyword>
<feature type="binding site" evidence="11">
    <location>
        <position position="352"/>
    </location>
    <ligand>
        <name>heme b</name>
        <dbReference type="ChEBI" id="CHEBI:60344"/>
    </ligand>
</feature>
<evidence type="ECO:0000313" key="9">
    <source>
        <dbReference type="EMBL" id="UOE18944.1"/>
    </source>
</evidence>
<dbReference type="InterPro" id="IPR048328">
    <property type="entry name" value="Dyp_perox_C"/>
</dbReference>
<evidence type="ECO:0000256" key="5">
    <source>
        <dbReference type="ARBA" id="ARBA00022729"/>
    </source>
</evidence>
<dbReference type="PANTHER" id="PTHR30521">
    <property type="entry name" value="DEFERROCHELATASE/PEROXIDASE"/>
    <property type="match status" value="1"/>
</dbReference>
<comment type="cofactor">
    <cofactor evidence="1">
        <name>heme b</name>
        <dbReference type="ChEBI" id="CHEBI:60344"/>
    </cofactor>
</comment>
<evidence type="ECO:0000256" key="8">
    <source>
        <dbReference type="ARBA" id="ARBA00025737"/>
    </source>
</evidence>
<dbReference type="EMBL" id="CP063196">
    <property type="protein sequence ID" value="UOE18944.1"/>
    <property type="molecule type" value="Genomic_DNA"/>
</dbReference>
<evidence type="ECO:0000256" key="7">
    <source>
        <dbReference type="ARBA" id="ARBA00023004"/>
    </source>
</evidence>
<dbReference type="InterPro" id="IPR006314">
    <property type="entry name" value="Dyp_peroxidase"/>
</dbReference>
<dbReference type="PDB" id="8CK9">
    <property type="method" value="X-ray"/>
    <property type="resolution" value="1.60 A"/>
    <property type="chains" value="A=1-428"/>
</dbReference>
<dbReference type="InterPro" id="IPR011008">
    <property type="entry name" value="Dimeric_a/b-barrel"/>
</dbReference>
<keyword evidence="10" id="KW-1185">Reference proteome</keyword>
<sequence length="428" mass="45354">MTGPEPTRTGNASRRRFLAGLGAAALTGAGAGMAAGEAVRPLLPDPGPATDPAAEERLRMAGQPADAAATPQPGITGRAPAFVHVLSFDLADTVRENTGTAREAAATVLRSWAELATRLHEDGPAEGTAATGLLPASLMVTVGLGGSLLQAIGAADRRPDALADLPEFSTDELRPRWCGGDLLLQIGAEDPMVLAAAADELVAASTRTTTVRWALRGFRHTAAAARNPDATPRNLMGQIDGTANPAQDHALFDRTVTAREARDPAHAWMDGGSYLVIRRIRMLLDEWRGLDVPARERVLGRRLDTGAPLGGRKETDPVVLTARDASGRPVIPEDAHVRLANPESNLGARMFRRGYSYDEGWRDDGVRDAGLLFMAWQGDPATGFVPVQRSLADRGDALNRYTRHEGSALFAVPAAARGRYPGQDLVEG</sequence>
<dbReference type="InterPro" id="IPR048327">
    <property type="entry name" value="Dyp_perox_N"/>
</dbReference>
<dbReference type="NCBIfam" id="TIGR01413">
    <property type="entry name" value="Dyp_perox_fam"/>
    <property type="match status" value="1"/>
</dbReference>
<keyword evidence="6" id="KW-0560">Oxidoreductase</keyword>
<dbReference type="GO" id="GO:0020037">
    <property type="term" value="F:heme binding"/>
    <property type="evidence" value="ECO:0007669"/>
    <property type="project" value="InterPro"/>
</dbReference>
<reference evidence="11" key="2">
    <citation type="journal article" date="2024" name="Arch. Biochem. Biophys.">
        <title>Dye-decolorizing peroxidase of Thermobifida halotolerance displays complex kinetics with both substrate inhibition and apparent positive cooperativity.</title>
        <authorList>
            <person name="Pupart H."/>
            <person name="Lukk T."/>
            <person name="Valjamae P."/>
        </authorList>
    </citation>
    <scope>X-RAY CRYSTALLOGRAPHY (1.60 ANGSTROMS) IN COMPLEX WITH HEME B</scope>
</reference>
<dbReference type="KEGG" id="thao:NI17_019590"/>
<proteinExistence type="evidence at protein level"/>
<dbReference type="PROSITE" id="PS51318">
    <property type="entry name" value="TAT"/>
    <property type="match status" value="1"/>
</dbReference>
<reference evidence="9" key="1">
    <citation type="submission" date="2020-10" db="EMBL/GenBank/DDBJ databases">
        <title>De novo genome project of the cellulose decomposer Thermobifida halotolerans type strain.</title>
        <authorList>
            <person name="Nagy I."/>
            <person name="Horvath B."/>
            <person name="Kukolya J."/>
            <person name="Nagy I."/>
            <person name="Orsini M."/>
        </authorList>
    </citation>
    <scope>NUCLEOTIDE SEQUENCE</scope>
    <source>
        <strain evidence="9">DSM 44931</strain>
    </source>
</reference>
<keyword evidence="5" id="KW-0732">Signal</keyword>
<keyword evidence="3 11" id="KW-0349">Heme</keyword>
<evidence type="ECO:0000256" key="2">
    <source>
        <dbReference type="ARBA" id="ARBA00022559"/>
    </source>
</evidence>
<organism evidence="9 10">
    <name type="scientific">Thermobifida halotolerans</name>
    <dbReference type="NCBI Taxonomy" id="483545"/>
    <lineage>
        <taxon>Bacteria</taxon>
        <taxon>Bacillati</taxon>
        <taxon>Actinomycetota</taxon>
        <taxon>Actinomycetes</taxon>
        <taxon>Streptosporangiales</taxon>
        <taxon>Nocardiopsidaceae</taxon>
        <taxon>Thermobifida</taxon>
    </lineage>
</organism>
<feature type="binding site" evidence="11">
    <location>
        <position position="241"/>
    </location>
    <ligand>
        <name>heme b</name>
        <dbReference type="ChEBI" id="CHEBI:60344"/>
    </ligand>
</feature>
<feature type="binding site" evidence="11">
    <location>
        <position position="243"/>
    </location>
    <ligand>
        <name>heme b</name>
        <dbReference type="ChEBI" id="CHEBI:60344"/>
    </ligand>
</feature>
<keyword evidence="4 11" id="KW-0479">Metal-binding</keyword>
<evidence type="ECO:0007829" key="11">
    <source>
        <dbReference type="PDB" id="8CK9"/>
    </source>
</evidence>
<dbReference type="AlphaFoldDB" id="A0A399FZ67"/>
<dbReference type="OrthoDB" id="9781066at2"/>
<evidence type="ECO:0000256" key="6">
    <source>
        <dbReference type="ARBA" id="ARBA00023002"/>
    </source>
</evidence>
<dbReference type="GO" id="GO:0004601">
    <property type="term" value="F:peroxidase activity"/>
    <property type="evidence" value="ECO:0007669"/>
    <property type="project" value="UniProtKB-KW"/>
</dbReference>
<protein>
    <submittedName>
        <fullName evidence="9">Dyp-type peroxidase</fullName>
    </submittedName>
</protein>
<dbReference type="SUPFAM" id="SSF54909">
    <property type="entry name" value="Dimeric alpha+beta barrel"/>
    <property type="match status" value="1"/>
</dbReference>
<dbReference type="GO" id="GO:0005829">
    <property type="term" value="C:cytosol"/>
    <property type="evidence" value="ECO:0007669"/>
    <property type="project" value="TreeGrafter"/>
</dbReference>
<name>A0A399FZ67_9ACTN</name>
<keyword evidence="7 11" id="KW-0408">Iron</keyword>
<comment type="similarity">
    <text evidence="8">Belongs to the DyP-type peroxidase family.</text>
</comment>
<dbReference type="RefSeq" id="WP_068693896.1">
    <property type="nucleotide sequence ID" value="NZ_CP063196.1"/>
</dbReference>
<evidence type="ECO:0000256" key="4">
    <source>
        <dbReference type="ARBA" id="ARBA00022723"/>
    </source>
</evidence>
<dbReference type="Pfam" id="PF20628">
    <property type="entry name" value="Dyp_perox_C"/>
    <property type="match status" value="1"/>
</dbReference>
<evidence type="ECO:0000256" key="1">
    <source>
        <dbReference type="ARBA" id="ARBA00001970"/>
    </source>
</evidence>
<dbReference type="GO" id="GO:0046872">
    <property type="term" value="F:metal ion binding"/>
    <property type="evidence" value="ECO:0007669"/>
    <property type="project" value="UniProtKB-KW"/>
</dbReference>
<feature type="binding site" evidence="11">
    <location>
        <position position="336"/>
    </location>
    <ligand>
        <name>heme b</name>
        <dbReference type="ChEBI" id="CHEBI:60344"/>
        <note>axial binding residue</note>
    </ligand>
    <ligandPart>
        <name>Fe</name>
        <dbReference type="ChEBI" id="CHEBI:18248"/>
    </ligandPart>
</feature>
<dbReference type="Proteomes" id="UP000265719">
    <property type="component" value="Chromosome"/>
</dbReference>
<dbReference type="InterPro" id="IPR006311">
    <property type="entry name" value="TAT_signal"/>
</dbReference>
<dbReference type="PROSITE" id="PS51404">
    <property type="entry name" value="DYP_PEROXIDASE"/>
    <property type="match status" value="1"/>
</dbReference>
<dbReference type="PANTHER" id="PTHR30521:SF4">
    <property type="entry name" value="DEFERROCHELATASE"/>
    <property type="match status" value="1"/>
</dbReference>
<gene>
    <name evidence="9" type="ORF">NI17_019590</name>
</gene>
<evidence type="ECO:0000313" key="10">
    <source>
        <dbReference type="Proteomes" id="UP000265719"/>
    </source>
</evidence>
<dbReference type="SMR" id="A0A399FZ67"/>